<dbReference type="EMBL" id="AP026709">
    <property type="protein sequence ID" value="BDQ36846.1"/>
    <property type="molecule type" value="Genomic_DNA"/>
</dbReference>
<gene>
    <name evidence="1" type="ORF">SYK_12060</name>
</gene>
<evidence type="ECO:0000313" key="2">
    <source>
        <dbReference type="Proteomes" id="UP001317742"/>
    </source>
</evidence>
<name>A0ABM8AZW8_9BACT</name>
<evidence type="ECO:0000313" key="1">
    <source>
        <dbReference type="EMBL" id="BDQ36846.1"/>
    </source>
</evidence>
<protein>
    <submittedName>
        <fullName evidence="1">Uncharacterized protein</fullName>
    </submittedName>
</protein>
<proteinExistence type="predicted"/>
<reference evidence="1 2" key="1">
    <citation type="submission" date="2022-08" db="EMBL/GenBank/DDBJ databases">
        <title>Genome Sequence of the sulphate-reducing bacterium, Pseudodesulfovibrio sp. SYK.</title>
        <authorList>
            <person name="Kondo R."/>
            <person name="Kataoka T."/>
        </authorList>
    </citation>
    <scope>NUCLEOTIDE SEQUENCE [LARGE SCALE GENOMIC DNA]</scope>
    <source>
        <strain evidence="1 2">SYK</strain>
    </source>
</reference>
<accession>A0ABM8AZW8</accession>
<sequence>MSKKKKKNVIRKTKKTMQKHAKGTSNVIQVALPDLMAGCKFTPPRSIPSNIEYYESVEGNRFMRTSILIPIDEFGCPQLNVFPDTIVCLAETMIDGICMESCPLALVEPTVNTIEPRYIVESWIPGLTQAHPDDLDA</sequence>
<dbReference type="RefSeq" id="WP_281762724.1">
    <property type="nucleotide sequence ID" value="NZ_AP026709.1"/>
</dbReference>
<dbReference type="Proteomes" id="UP001317742">
    <property type="component" value="Chromosome"/>
</dbReference>
<organism evidence="1 2">
    <name type="scientific">Pseudodesulfovibrio nedwellii</name>
    <dbReference type="NCBI Taxonomy" id="2973072"/>
    <lineage>
        <taxon>Bacteria</taxon>
        <taxon>Pseudomonadati</taxon>
        <taxon>Thermodesulfobacteriota</taxon>
        <taxon>Desulfovibrionia</taxon>
        <taxon>Desulfovibrionales</taxon>
        <taxon>Desulfovibrionaceae</taxon>
    </lineage>
</organism>
<keyword evidence="2" id="KW-1185">Reference proteome</keyword>